<evidence type="ECO:0000313" key="4">
    <source>
        <dbReference type="Proteomes" id="UP000789803"/>
    </source>
</evidence>
<protein>
    <submittedName>
        <fullName evidence="3">Protein FixA</fullName>
    </submittedName>
</protein>
<dbReference type="PIRSF" id="PIRSF000090">
    <property type="entry name" value="Beta-ETF"/>
    <property type="match status" value="1"/>
</dbReference>
<dbReference type="RefSeq" id="WP_229933602.1">
    <property type="nucleotide sequence ID" value="NZ_CAJHOF010000025.1"/>
</dbReference>
<dbReference type="Pfam" id="PF01012">
    <property type="entry name" value="ETF"/>
    <property type="match status" value="1"/>
</dbReference>
<dbReference type="EMBL" id="CAJHOF010000025">
    <property type="protein sequence ID" value="CAD7289754.1"/>
    <property type="molecule type" value="Genomic_DNA"/>
</dbReference>
<dbReference type="PANTHER" id="PTHR21294:SF17">
    <property type="entry name" value="PROTEIN FIXA"/>
    <property type="match status" value="1"/>
</dbReference>
<dbReference type="PANTHER" id="PTHR21294">
    <property type="entry name" value="ELECTRON TRANSFER FLAVOPROTEIN BETA-SUBUNIT"/>
    <property type="match status" value="1"/>
</dbReference>
<dbReference type="SMART" id="SM00893">
    <property type="entry name" value="ETF"/>
    <property type="match status" value="1"/>
</dbReference>
<feature type="domain" description="Electron transfer flavoprotein alpha/beta-subunit N-terminal" evidence="2">
    <location>
        <begin position="21"/>
        <end position="207"/>
    </location>
</feature>
<dbReference type="SUPFAM" id="SSF52402">
    <property type="entry name" value="Adenine nucleotide alpha hydrolases-like"/>
    <property type="match status" value="1"/>
</dbReference>
<dbReference type="InterPro" id="IPR014729">
    <property type="entry name" value="Rossmann-like_a/b/a_fold"/>
</dbReference>
<sequence length="253" mass="27026">MNVIVGCKVVAEEQDIKVLSDASLDLGGAVIKISPFDLNALQAAVDLKNLDQNINIKVLSIGDKNLENSKIQKDILSRGADELHIAVSDSFTNLLSHDTAEIFKNAAQSIGYDLIICGDGSADFFAGQVGVRAASKLNIPVVNGVKKIVSLNDKSIVVHCELEDEILELEVALPALICVSTDINTPAIPGMKAILVAAKKPVNKIEVNFTPSNLVELESIKAPKNKDRLGEIMQDDSDESVAKFIANIKSVLG</sequence>
<gene>
    <name evidence="3" type="primary">fixA</name>
    <name evidence="3" type="ORF">LMG7974_01832</name>
</gene>
<evidence type="ECO:0000313" key="3">
    <source>
        <dbReference type="EMBL" id="CAD7289754.1"/>
    </source>
</evidence>
<reference evidence="3 4" key="1">
    <citation type="submission" date="2020-11" db="EMBL/GenBank/DDBJ databases">
        <authorList>
            <person name="Peeters C."/>
        </authorList>
    </citation>
    <scope>NUCLEOTIDE SEQUENCE [LARGE SCALE GENOMIC DNA]</scope>
    <source>
        <strain evidence="3 4">LMG 7974</strain>
    </source>
</reference>
<proteinExistence type="predicted"/>
<dbReference type="Proteomes" id="UP000789803">
    <property type="component" value="Unassembled WGS sequence"/>
</dbReference>
<dbReference type="InterPro" id="IPR012255">
    <property type="entry name" value="ETF_b"/>
</dbReference>
<dbReference type="NCBIfam" id="NF002888">
    <property type="entry name" value="PRK03359.1"/>
    <property type="match status" value="1"/>
</dbReference>
<name>A0ABN7KBV6_9BACT</name>
<dbReference type="Gene3D" id="3.40.50.620">
    <property type="entry name" value="HUPs"/>
    <property type="match status" value="1"/>
</dbReference>
<organism evidence="3 4">
    <name type="scientific">Campylobacter majalis</name>
    <dbReference type="NCBI Taxonomy" id="2790656"/>
    <lineage>
        <taxon>Bacteria</taxon>
        <taxon>Pseudomonadati</taxon>
        <taxon>Campylobacterota</taxon>
        <taxon>Epsilonproteobacteria</taxon>
        <taxon>Campylobacterales</taxon>
        <taxon>Campylobacteraceae</taxon>
        <taxon>Campylobacter</taxon>
    </lineage>
</organism>
<keyword evidence="4" id="KW-1185">Reference proteome</keyword>
<dbReference type="InterPro" id="IPR014730">
    <property type="entry name" value="ETF_a/b_N"/>
</dbReference>
<accession>A0ABN7KBV6</accession>
<evidence type="ECO:0000256" key="1">
    <source>
        <dbReference type="ARBA" id="ARBA00022982"/>
    </source>
</evidence>
<evidence type="ECO:0000259" key="2">
    <source>
        <dbReference type="SMART" id="SM00893"/>
    </source>
</evidence>
<keyword evidence="1" id="KW-0249">Electron transport</keyword>
<keyword evidence="1" id="KW-0813">Transport</keyword>
<comment type="caution">
    <text evidence="3">The sequence shown here is derived from an EMBL/GenBank/DDBJ whole genome shotgun (WGS) entry which is preliminary data.</text>
</comment>